<accession>A0A6J2XJ78</accession>
<gene>
    <name evidence="2" type="primary">LOC115878866</name>
</gene>
<sequence length="181" mass="19205">RIAVVSFDWCLVSKFSTMVVPVPATNLSKTKKIVGNNLNLSFSTNLCTIVVIGNNCSLKIADNFGVVKVVGNNCVITIGNCSGSVKYVGNNGKITLNCKVKEGAVSYSGNNGFVTTKNGSSAQNLEPSTEYSNYGTSSVILGNIISCTVNNNWSKLVGSYGLTLVKKNDTKTKFNNITISI</sequence>
<evidence type="ECO:0000313" key="2">
    <source>
        <dbReference type="RefSeq" id="XP_030751347.1"/>
    </source>
</evidence>
<dbReference type="GeneID" id="115878866"/>
<dbReference type="RefSeq" id="XP_030751347.1">
    <property type="nucleotide sequence ID" value="XM_030895487.1"/>
</dbReference>
<reference evidence="2" key="1">
    <citation type="submission" date="2025-08" db="UniProtKB">
        <authorList>
            <consortium name="RefSeq"/>
        </authorList>
    </citation>
    <scope>IDENTIFICATION</scope>
    <source>
        <tissue evidence="2">Gonads</tissue>
    </source>
</reference>
<organism evidence="1 2">
    <name type="scientific">Sitophilus oryzae</name>
    <name type="common">Rice weevil</name>
    <name type="synonym">Curculio oryzae</name>
    <dbReference type="NCBI Taxonomy" id="7048"/>
    <lineage>
        <taxon>Eukaryota</taxon>
        <taxon>Metazoa</taxon>
        <taxon>Ecdysozoa</taxon>
        <taxon>Arthropoda</taxon>
        <taxon>Hexapoda</taxon>
        <taxon>Insecta</taxon>
        <taxon>Pterygota</taxon>
        <taxon>Neoptera</taxon>
        <taxon>Endopterygota</taxon>
        <taxon>Coleoptera</taxon>
        <taxon>Polyphaga</taxon>
        <taxon>Cucujiformia</taxon>
        <taxon>Curculionidae</taxon>
        <taxon>Dryophthorinae</taxon>
        <taxon>Sitophilus</taxon>
    </lineage>
</organism>
<evidence type="ECO:0000313" key="1">
    <source>
        <dbReference type="Proteomes" id="UP000504635"/>
    </source>
</evidence>
<name>A0A6J2XJ78_SITOR</name>
<dbReference type="Proteomes" id="UP000504635">
    <property type="component" value="Unplaced"/>
</dbReference>
<keyword evidence="1" id="KW-1185">Reference proteome</keyword>
<dbReference type="InParanoid" id="A0A6J2XJ78"/>
<protein>
    <submittedName>
        <fullName evidence="2">Uncharacterized protein LOC115878866</fullName>
    </submittedName>
</protein>
<feature type="non-terminal residue" evidence="2">
    <location>
        <position position="1"/>
    </location>
</feature>
<dbReference type="OrthoDB" id="8190314at2759"/>
<dbReference type="KEGG" id="soy:115878866"/>
<dbReference type="CTD" id="37468"/>
<proteinExistence type="predicted"/>
<dbReference type="AlphaFoldDB" id="A0A6J2XJ78"/>